<sequence length="120" mass="13729">MFHRLLLLVCGAIALCLGIIGIITPVLPTTPFILLAATCWAKTSPRFHRWLYTHPRFGTMIQNWERNRAVPRKAKFFAFAMMAVSCLFLLWRLPEYPQAAAVCALFCFALAGWMWRLPDA</sequence>
<evidence type="ECO:0000313" key="2">
    <source>
        <dbReference type="Proteomes" id="UP000198238"/>
    </source>
</evidence>
<protein>
    <submittedName>
        <fullName evidence="1">Uncharacterized protein</fullName>
    </submittedName>
</protein>
<dbReference type="Proteomes" id="UP000198238">
    <property type="component" value="Chromosome"/>
</dbReference>
<keyword evidence="2" id="KW-1185">Reference proteome</keyword>
<dbReference type="EMBL" id="CP022278">
    <property type="protein sequence ID" value="ASK26759.1"/>
    <property type="molecule type" value="Genomic_DNA"/>
</dbReference>
<dbReference type="OrthoDB" id="9816293at2"/>
<accession>A0A220RZV9</accession>
<dbReference type="Pfam" id="PF04304">
    <property type="entry name" value="DUF454"/>
    <property type="match status" value="1"/>
</dbReference>
<dbReference type="PANTHER" id="PTHR35813">
    <property type="entry name" value="INNER MEMBRANE PROTEIN YBAN"/>
    <property type="match status" value="1"/>
</dbReference>
<reference evidence="1 2" key="1">
    <citation type="submission" date="2017-06" db="EMBL/GenBank/DDBJ databases">
        <title>Neisseria chenwenguii sp. nov., isolated from the intestinal contents of Tibetan Plateau Pika in Yushu, Qinghai Province, China.</title>
        <authorList>
            <person name="Zhang G."/>
        </authorList>
    </citation>
    <scope>NUCLEOTIDE SEQUENCE [LARGE SCALE GENOMIC DNA]</scope>
    <source>
        <strain evidence="1 2">10023</strain>
    </source>
</reference>
<evidence type="ECO:0000313" key="1">
    <source>
        <dbReference type="EMBL" id="ASK26759.1"/>
    </source>
</evidence>
<dbReference type="PIRSF" id="PIRSF016789">
    <property type="entry name" value="DUF454"/>
    <property type="match status" value="1"/>
</dbReference>
<dbReference type="AlphaFoldDB" id="A0A220RZV9"/>
<organism evidence="1 2">
    <name type="scientific">Neisseria chenwenguii</name>
    <dbReference type="NCBI Taxonomy" id="1853278"/>
    <lineage>
        <taxon>Bacteria</taxon>
        <taxon>Pseudomonadati</taxon>
        <taxon>Pseudomonadota</taxon>
        <taxon>Betaproteobacteria</taxon>
        <taxon>Neisseriales</taxon>
        <taxon>Neisseriaceae</taxon>
        <taxon>Neisseria</taxon>
    </lineage>
</organism>
<dbReference type="RefSeq" id="WP_089035480.1">
    <property type="nucleotide sequence ID" value="NZ_CP022278.1"/>
</dbReference>
<dbReference type="InterPro" id="IPR007401">
    <property type="entry name" value="DUF454"/>
</dbReference>
<dbReference type="GO" id="GO:0005886">
    <property type="term" value="C:plasma membrane"/>
    <property type="evidence" value="ECO:0007669"/>
    <property type="project" value="TreeGrafter"/>
</dbReference>
<gene>
    <name evidence="1" type="ORF">BG910_02490</name>
</gene>
<name>A0A220RZV9_9NEIS</name>
<dbReference type="KEGG" id="nei:BG910_02490"/>
<dbReference type="PANTHER" id="PTHR35813:SF1">
    <property type="entry name" value="INNER MEMBRANE PROTEIN YBAN"/>
    <property type="match status" value="1"/>
</dbReference>
<proteinExistence type="predicted"/>